<reference evidence="5 6" key="1">
    <citation type="submission" date="2014-01" db="EMBL/GenBank/DDBJ databases">
        <title>Sulfitobacter donghicola JCM 14565 Genome Sequencing.</title>
        <authorList>
            <person name="Lai Q."/>
            <person name="Hong Z."/>
        </authorList>
    </citation>
    <scope>NUCLEOTIDE SEQUENCE [LARGE SCALE GENOMIC DNA]</scope>
    <source>
        <strain evidence="5 6">JCM 14565</strain>
    </source>
</reference>
<dbReference type="Pfam" id="PF00149">
    <property type="entry name" value="Metallophos"/>
    <property type="match status" value="1"/>
</dbReference>
<protein>
    <submittedName>
        <fullName evidence="5">Exonuclease</fullName>
    </submittedName>
</protein>
<evidence type="ECO:0000256" key="2">
    <source>
        <dbReference type="ARBA" id="ARBA00022801"/>
    </source>
</evidence>
<dbReference type="InterPro" id="IPR029052">
    <property type="entry name" value="Metallo-depent_PP-like"/>
</dbReference>
<dbReference type="PANTHER" id="PTHR30337:SF0">
    <property type="entry name" value="NUCLEASE SBCCD SUBUNIT D"/>
    <property type="match status" value="1"/>
</dbReference>
<evidence type="ECO:0000256" key="1">
    <source>
        <dbReference type="ARBA" id="ARBA00022722"/>
    </source>
</evidence>
<dbReference type="STRING" id="1300350.Z948_485"/>
<dbReference type="GO" id="GO:0004527">
    <property type="term" value="F:exonuclease activity"/>
    <property type="evidence" value="ECO:0007669"/>
    <property type="project" value="UniProtKB-KW"/>
</dbReference>
<dbReference type="InterPro" id="IPR014577">
    <property type="entry name" value="UCP033093_metalloPase"/>
</dbReference>
<evidence type="ECO:0000259" key="4">
    <source>
        <dbReference type="Pfam" id="PF00149"/>
    </source>
</evidence>
<dbReference type="EMBL" id="JAMC01000002">
    <property type="protein sequence ID" value="KEJ90073.1"/>
    <property type="molecule type" value="Genomic_DNA"/>
</dbReference>
<dbReference type="RefSeq" id="WP_025057975.1">
    <property type="nucleotide sequence ID" value="NZ_JAMC01000002.1"/>
</dbReference>
<gene>
    <name evidence="5" type="ORF">DSW25_07650</name>
</gene>
<dbReference type="PIRSF" id="PIRSF033093">
    <property type="entry name" value="UCP_ML1119"/>
    <property type="match status" value="1"/>
</dbReference>
<keyword evidence="2" id="KW-0378">Hydrolase</keyword>
<dbReference type="Proteomes" id="UP000027734">
    <property type="component" value="Unassembled WGS sequence"/>
</dbReference>
<organism evidence="5 6">
    <name type="scientific">Sulfitobacter donghicola DSW-25 = KCTC 12864 = JCM 14565</name>
    <dbReference type="NCBI Taxonomy" id="1300350"/>
    <lineage>
        <taxon>Bacteria</taxon>
        <taxon>Pseudomonadati</taxon>
        <taxon>Pseudomonadota</taxon>
        <taxon>Alphaproteobacteria</taxon>
        <taxon>Rhodobacterales</taxon>
        <taxon>Roseobacteraceae</taxon>
        <taxon>Sulfitobacter</taxon>
    </lineage>
</organism>
<keyword evidence="1" id="KW-0540">Nuclease</keyword>
<sequence>MFRFLHSSDLHLGKPFGRHDEDVRGRLRQARHGAIARLAQAARASGADLVLLAGDTFDQETPAPSITRQALNAMGQEADIRWVLMPGNHDSIAASELWQTITRDKPPNVILALTPEPIDLNGAHLLPAPCTTRNPGRDLTIDMAQATPEGAIRLGLGHGGIHDFASLGSVAAEGPSGTITPDRAKLAGLDYLGLGDWHGQIKVTENTWYSGTPEADSFKHVSNGTALAVALAGAGQPPEVTPVKTGEILWQRNRVELTPQEDAAALIQSVLPALAERRDTLLNVIVGGRAGVQQMQQLQRVIAAVTPDFLNLTSDLDEVKLAHEAADLDAIDPSGGALRQAAEALSTQAQDGDLSAADRRIAATALSQLFSFVAEQP</sequence>
<dbReference type="OrthoDB" id="9773856at2"/>
<evidence type="ECO:0000256" key="3">
    <source>
        <dbReference type="ARBA" id="ARBA00022839"/>
    </source>
</evidence>
<comment type="caution">
    <text evidence="5">The sequence shown here is derived from an EMBL/GenBank/DDBJ whole genome shotgun (WGS) entry which is preliminary data.</text>
</comment>
<evidence type="ECO:0000313" key="5">
    <source>
        <dbReference type="EMBL" id="KEJ90073.1"/>
    </source>
</evidence>
<dbReference type="InterPro" id="IPR041796">
    <property type="entry name" value="Mre11_N"/>
</dbReference>
<evidence type="ECO:0000313" key="6">
    <source>
        <dbReference type="Proteomes" id="UP000027734"/>
    </source>
</evidence>
<dbReference type="AlphaFoldDB" id="A0A073IID0"/>
<feature type="domain" description="Calcineurin-like phosphoesterase" evidence="4">
    <location>
        <begin position="2"/>
        <end position="104"/>
    </location>
</feature>
<dbReference type="Gene3D" id="3.60.21.10">
    <property type="match status" value="1"/>
</dbReference>
<dbReference type="eggNOG" id="COG0420">
    <property type="taxonomic scope" value="Bacteria"/>
</dbReference>
<dbReference type="InterPro" id="IPR004843">
    <property type="entry name" value="Calcineurin-like_PHP"/>
</dbReference>
<proteinExistence type="predicted"/>
<name>A0A073IID0_9RHOB</name>
<dbReference type="SUPFAM" id="SSF56300">
    <property type="entry name" value="Metallo-dependent phosphatases"/>
    <property type="match status" value="1"/>
</dbReference>
<keyword evidence="6" id="KW-1185">Reference proteome</keyword>
<dbReference type="PANTHER" id="PTHR30337">
    <property type="entry name" value="COMPONENT OF ATP-DEPENDENT DSDNA EXONUCLEASE"/>
    <property type="match status" value="1"/>
</dbReference>
<dbReference type="CDD" id="cd00840">
    <property type="entry name" value="MPP_Mre11_N"/>
    <property type="match status" value="1"/>
</dbReference>
<dbReference type="InterPro" id="IPR050535">
    <property type="entry name" value="DNA_Repair-Maintenance_Comp"/>
</dbReference>
<accession>A0A073IID0</accession>
<keyword evidence="3 5" id="KW-0269">Exonuclease</keyword>